<protein>
    <recommendedName>
        <fullName evidence="2">F-box domain-containing protein</fullName>
    </recommendedName>
</protein>
<dbReference type="SUPFAM" id="SSF81383">
    <property type="entry name" value="F-box domain"/>
    <property type="match status" value="1"/>
</dbReference>
<evidence type="ECO:0000256" key="1">
    <source>
        <dbReference type="SAM" id="MobiDB-lite"/>
    </source>
</evidence>
<dbReference type="OMA" id="VEYPIAC"/>
<evidence type="ECO:0000313" key="3">
    <source>
        <dbReference type="EMBL" id="GBG64622.1"/>
    </source>
</evidence>
<proteinExistence type="predicted"/>
<dbReference type="InterPro" id="IPR036047">
    <property type="entry name" value="F-box-like_dom_sf"/>
</dbReference>
<dbReference type="STRING" id="69332.A0A388K3I6"/>
<feature type="compositionally biased region" description="Basic and acidic residues" evidence="1">
    <location>
        <begin position="151"/>
        <end position="161"/>
    </location>
</feature>
<dbReference type="Pfam" id="PF24104">
    <property type="entry name" value="At5g52880_ARM"/>
    <property type="match status" value="1"/>
</dbReference>
<dbReference type="Gene3D" id="1.20.1280.50">
    <property type="match status" value="1"/>
</dbReference>
<name>A0A388K3I6_CHABU</name>
<dbReference type="PROSITE" id="PS50181">
    <property type="entry name" value="FBOX"/>
    <property type="match status" value="1"/>
</dbReference>
<feature type="compositionally biased region" description="Low complexity" evidence="1">
    <location>
        <begin position="23"/>
        <end position="33"/>
    </location>
</feature>
<sequence>MAPSHKPGNQHWKGKNHRHHDQQQQQLSQQELQISSHPVNPFETGIGCDQYGLLEIDRALRRRGDFARACHELALVLRTAYDLLSKSAQAAVFQDVLTAFQQLPQSGGSRQKAAAVVLLRAAQAVLPKQRKMTAVSEFRRTSLANHRTSKREKQSDNKHDDNDSDDSDADILEMSHLPMDVVAHVLDYLDPPSLVAVSAVCRSFCELSASNEELWEAHFTALFGVEAAAEAIERVRRGHKEGGSGEERGGRMLDPGSRGLPVVDRRAQWRRAFERAACRGDRASFLSSNRAYCTTCNRLLWISSPKLRYASASADNRDDALTSKLQTAVHDGHCLVRSRGKEPLQHALYPLSPEEVVLFLKDGCIPMSELLSDSDSDDEHGSAFRLWAPPSIR</sequence>
<dbReference type="PANTHER" id="PTHR47744:SF1">
    <property type="entry name" value="OS05G0526300 PROTEIN"/>
    <property type="match status" value="1"/>
</dbReference>
<dbReference type="AlphaFoldDB" id="A0A388K3I6"/>
<dbReference type="InterPro" id="IPR001810">
    <property type="entry name" value="F-box_dom"/>
</dbReference>
<dbReference type="Pfam" id="PF12937">
    <property type="entry name" value="F-box-like"/>
    <property type="match status" value="1"/>
</dbReference>
<dbReference type="EMBL" id="BFEA01000052">
    <property type="protein sequence ID" value="GBG64622.1"/>
    <property type="molecule type" value="Genomic_DNA"/>
</dbReference>
<dbReference type="SMART" id="SM00256">
    <property type="entry name" value="FBOX"/>
    <property type="match status" value="1"/>
</dbReference>
<dbReference type="Gramene" id="GBG64622">
    <property type="protein sequence ID" value="GBG64622"/>
    <property type="gene ID" value="CBR_g45678"/>
</dbReference>
<feature type="compositionally biased region" description="Basic and acidic residues" evidence="1">
    <location>
        <begin position="238"/>
        <end position="251"/>
    </location>
</feature>
<reference evidence="3 4" key="1">
    <citation type="journal article" date="2018" name="Cell">
        <title>The Chara Genome: Secondary Complexity and Implications for Plant Terrestrialization.</title>
        <authorList>
            <person name="Nishiyama T."/>
            <person name="Sakayama H."/>
            <person name="Vries J.D."/>
            <person name="Buschmann H."/>
            <person name="Saint-Marcoux D."/>
            <person name="Ullrich K.K."/>
            <person name="Haas F.B."/>
            <person name="Vanderstraeten L."/>
            <person name="Becker D."/>
            <person name="Lang D."/>
            <person name="Vosolsobe S."/>
            <person name="Rombauts S."/>
            <person name="Wilhelmsson P.K.I."/>
            <person name="Janitza P."/>
            <person name="Kern R."/>
            <person name="Heyl A."/>
            <person name="Rumpler F."/>
            <person name="Villalobos L.I.A.C."/>
            <person name="Clay J.M."/>
            <person name="Skokan R."/>
            <person name="Toyoda A."/>
            <person name="Suzuki Y."/>
            <person name="Kagoshima H."/>
            <person name="Schijlen E."/>
            <person name="Tajeshwar N."/>
            <person name="Catarino B."/>
            <person name="Hetherington A.J."/>
            <person name="Saltykova A."/>
            <person name="Bonnot C."/>
            <person name="Breuninger H."/>
            <person name="Symeonidi A."/>
            <person name="Radhakrishnan G.V."/>
            <person name="Van Nieuwerburgh F."/>
            <person name="Deforce D."/>
            <person name="Chang C."/>
            <person name="Karol K.G."/>
            <person name="Hedrich R."/>
            <person name="Ulvskov P."/>
            <person name="Glockner G."/>
            <person name="Delwiche C.F."/>
            <person name="Petrasek J."/>
            <person name="Van de Peer Y."/>
            <person name="Friml J."/>
            <person name="Beilby M."/>
            <person name="Dolan L."/>
            <person name="Kohara Y."/>
            <person name="Sugano S."/>
            <person name="Fujiyama A."/>
            <person name="Delaux P.-M."/>
            <person name="Quint M."/>
            <person name="TheiBen G."/>
            <person name="Hagemann M."/>
            <person name="Harholt J."/>
            <person name="Dunand C."/>
            <person name="Zachgo S."/>
            <person name="Langdale J."/>
            <person name="Maumus F."/>
            <person name="Straeten D.V.D."/>
            <person name="Gould S.B."/>
            <person name="Rensing S.A."/>
        </authorList>
    </citation>
    <scope>NUCLEOTIDE SEQUENCE [LARGE SCALE GENOMIC DNA]</scope>
    <source>
        <strain evidence="3 4">S276</strain>
    </source>
</reference>
<dbReference type="PANTHER" id="PTHR47744">
    <property type="entry name" value="OS05G0526300 PROTEIN"/>
    <property type="match status" value="1"/>
</dbReference>
<feature type="domain" description="F-box" evidence="2">
    <location>
        <begin position="171"/>
        <end position="218"/>
    </location>
</feature>
<accession>A0A388K3I6</accession>
<evidence type="ECO:0000259" key="2">
    <source>
        <dbReference type="PROSITE" id="PS50181"/>
    </source>
</evidence>
<evidence type="ECO:0000313" key="4">
    <source>
        <dbReference type="Proteomes" id="UP000265515"/>
    </source>
</evidence>
<comment type="caution">
    <text evidence="3">The sequence shown here is derived from an EMBL/GenBank/DDBJ whole genome shotgun (WGS) entry which is preliminary data.</text>
</comment>
<dbReference type="InterPro" id="IPR057039">
    <property type="entry name" value="At5g52880_ARM"/>
</dbReference>
<keyword evidence="4" id="KW-1185">Reference proteome</keyword>
<feature type="region of interest" description="Disordered" evidence="1">
    <location>
        <begin position="238"/>
        <end position="257"/>
    </location>
</feature>
<dbReference type="CDD" id="cd09917">
    <property type="entry name" value="F-box_SF"/>
    <property type="match status" value="1"/>
</dbReference>
<feature type="region of interest" description="Disordered" evidence="1">
    <location>
        <begin position="1"/>
        <end position="33"/>
    </location>
</feature>
<dbReference type="OrthoDB" id="10257471at2759"/>
<dbReference type="Proteomes" id="UP000265515">
    <property type="component" value="Unassembled WGS sequence"/>
</dbReference>
<organism evidence="3 4">
    <name type="scientific">Chara braunii</name>
    <name type="common">Braun's stonewort</name>
    <dbReference type="NCBI Taxonomy" id="69332"/>
    <lineage>
        <taxon>Eukaryota</taxon>
        <taxon>Viridiplantae</taxon>
        <taxon>Streptophyta</taxon>
        <taxon>Charophyceae</taxon>
        <taxon>Charales</taxon>
        <taxon>Characeae</taxon>
        <taxon>Chara</taxon>
    </lineage>
</organism>
<feature type="region of interest" description="Disordered" evidence="1">
    <location>
        <begin position="143"/>
        <end position="169"/>
    </location>
</feature>
<gene>
    <name evidence="3" type="ORF">CBR_g45678</name>
</gene>